<evidence type="ECO:0000259" key="3">
    <source>
        <dbReference type="Pfam" id="PF14219"/>
    </source>
</evidence>
<gene>
    <name evidence="4" type="ORF">H340_13491</name>
</gene>
<feature type="compositionally biased region" description="Pro residues" evidence="1">
    <location>
        <begin position="339"/>
        <end position="356"/>
    </location>
</feature>
<name>M3A4J8_STRM1</name>
<feature type="transmembrane region" description="Helical" evidence="2">
    <location>
        <begin position="184"/>
        <end position="205"/>
    </location>
</feature>
<feature type="transmembrane region" description="Helical" evidence="2">
    <location>
        <begin position="99"/>
        <end position="122"/>
    </location>
</feature>
<protein>
    <recommendedName>
        <fullName evidence="3">DUF4328 domain-containing protein</fullName>
    </recommendedName>
</protein>
<sequence>MPSATPQPSATPLPPVTPLPSDGGTPFATGAPGPEPLGGVDLRRGVRISLTTVLTLALLGLLLLAAARFQQRGALGDVLAEGAVLGDETADKANQADTFFASVSLVAAVLGLGTAGLWAVWFRRVRLNAEALAPGTHRFGSGWAAGAWFTPVVNLWFPKQIANDIYRASAPAGPQGAPKGLLNAWWVSGLVAGALTGASAFGYALTEAKMRRDFRLERFDAWEADVRNLRTLAGASAFGYLLCAVAGALALLVVRQLTRMQEERALERMGFEGFAGAGGPYTAGGPYPVADPYAASGPYAAPWPYPPPHSTPAPYGDPGVYGTPGVPGAPSPGPYPAAGPYASYPPPGQGPLPGAPVGPYGPSYGPSYGAPNGSPYGPPPGAGSSVPNPYNGEPDGGPAH</sequence>
<dbReference type="eggNOG" id="COG0515">
    <property type="taxonomic scope" value="Bacteria"/>
</dbReference>
<accession>M3A4J8</accession>
<feature type="transmembrane region" description="Helical" evidence="2">
    <location>
        <begin position="48"/>
        <end position="69"/>
    </location>
</feature>
<evidence type="ECO:0000313" key="5">
    <source>
        <dbReference type="Proteomes" id="UP000011740"/>
    </source>
</evidence>
<comment type="caution">
    <text evidence="4">The sequence shown here is derived from an EMBL/GenBank/DDBJ whole genome shotgun (WGS) entry which is preliminary data.</text>
</comment>
<dbReference type="STRING" id="1223523.H340_13491"/>
<feature type="compositionally biased region" description="Low complexity" evidence="1">
    <location>
        <begin position="357"/>
        <end position="375"/>
    </location>
</feature>
<dbReference type="InterPro" id="IPR025565">
    <property type="entry name" value="DUF4328"/>
</dbReference>
<feature type="transmembrane region" description="Helical" evidence="2">
    <location>
        <begin position="232"/>
        <end position="254"/>
    </location>
</feature>
<dbReference type="PATRIC" id="fig|1223523.3.peg.2758"/>
<feature type="compositionally biased region" description="Low complexity" evidence="1">
    <location>
        <begin position="23"/>
        <end position="32"/>
    </location>
</feature>
<feature type="region of interest" description="Disordered" evidence="1">
    <location>
        <begin position="1"/>
        <end position="36"/>
    </location>
</feature>
<proteinExistence type="predicted"/>
<dbReference type="EMBL" id="AORZ01000035">
    <property type="protein sequence ID" value="EME99993.1"/>
    <property type="molecule type" value="Genomic_DNA"/>
</dbReference>
<dbReference type="AlphaFoldDB" id="M3A4J8"/>
<reference evidence="4 5" key="1">
    <citation type="journal article" date="2013" name="Genome Announc.">
        <title>Whole-Genome Shotgun Assembly and Analysis of the Genome of Streptomyces mobaraensis DSM 40847, a Strain for Industrial Production of Microbial Transglutaminase.</title>
        <authorList>
            <person name="Yang H."/>
            <person name="He T."/>
            <person name="Wu W."/>
            <person name="Zhu W."/>
            <person name="Lu B."/>
            <person name="Sun W."/>
        </authorList>
    </citation>
    <scope>NUCLEOTIDE SEQUENCE [LARGE SCALE GENOMIC DNA]</scope>
    <source>
        <strain evidence="4 5">DSM 40847</strain>
    </source>
</reference>
<organism evidence="4 5">
    <name type="scientific">Streptomyces mobaraensis (strain ATCC 29032 / DSM 40847 / JCM 4168 / NBRC 13819 / NCIMB 11159 / IPCR 16-22)</name>
    <dbReference type="NCBI Taxonomy" id="1223523"/>
    <lineage>
        <taxon>Bacteria</taxon>
        <taxon>Bacillati</taxon>
        <taxon>Actinomycetota</taxon>
        <taxon>Actinomycetes</taxon>
        <taxon>Kitasatosporales</taxon>
        <taxon>Streptomycetaceae</taxon>
        <taxon>Streptomyces</taxon>
    </lineage>
</organism>
<keyword evidence="2" id="KW-0472">Membrane</keyword>
<feature type="domain" description="DUF4328" evidence="3">
    <location>
        <begin position="89"/>
        <end position="259"/>
    </location>
</feature>
<dbReference type="Proteomes" id="UP000011740">
    <property type="component" value="Unassembled WGS sequence"/>
</dbReference>
<keyword evidence="2" id="KW-0812">Transmembrane</keyword>
<evidence type="ECO:0000256" key="2">
    <source>
        <dbReference type="SAM" id="Phobius"/>
    </source>
</evidence>
<dbReference type="Pfam" id="PF14219">
    <property type="entry name" value="DUF4328"/>
    <property type="match status" value="1"/>
</dbReference>
<feature type="compositionally biased region" description="Pro residues" evidence="1">
    <location>
        <begin position="9"/>
        <end position="18"/>
    </location>
</feature>
<evidence type="ECO:0000313" key="4">
    <source>
        <dbReference type="EMBL" id="EME99993.1"/>
    </source>
</evidence>
<feature type="region of interest" description="Disordered" evidence="1">
    <location>
        <begin position="339"/>
        <end position="400"/>
    </location>
</feature>
<keyword evidence="2" id="KW-1133">Transmembrane helix</keyword>
<evidence type="ECO:0000256" key="1">
    <source>
        <dbReference type="SAM" id="MobiDB-lite"/>
    </source>
</evidence>